<reference evidence="2" key="1">
    <citation type="journal article" date="2012" name="Nat. Genet.">
        <title>Whole-genome sequence of Schistosoma haematobium.</title>
        <authorList>
            <person name="Young N.D."/>
            <person name="Jex A.R."/>
            <person name="Li B."/>
            <person name="Liu S."/>
            <person name="Yang L."/>
            <person name="Xiong Z."/>
            <person name="Li Y."/>
            <person name="Cantacessi C."/>
            <person name="Hall R.S."/>
            <person name="Xu X."/>
            <person name="Chen F."/>
            <person name="Wu X."/>
            <person name="Zerlotini A."/>
            <person name="Oliveira G."/>
            <person name="Hofmann A."/>
            <person name="Zhang G."/>
            <person name="Fang X."/>
            <person name="Kang Y."/>
            <person name="Campbell B.E."/>
            <person name="Loukas A."/>
            <person name="Ranganathan S."/>
            <person name="Rollinson D."/>
            <person name="Rinaldi G."/>
            <person name="Brindley P.J."/>
            <person name="Yang H."/>
            <person name="Wang J."/>
            <person name="Wang J."/>
            <person name="Gasser R.B."/>
        </authorList>
    </citation>
    <scope>NUCLEOTIDE SEQUENCE [LARGE SCALE GENOMIC DNA]</scope>
</reference>
<name>A0A095AE02_SCHHA</name>
<dbReference type="EMBL" id="KL250490">
    <property type="protein sequence ID" value="KGB32046.1"/>
    <property type="molecule type" value="Genomic_DNA"/>
</dbReference>
<organism evidence="2">
    <name type="scientific">Schistosoma haematobium</name>
    <name type="common">Blood fluke</name>
    <dbReference type="NCBI Taxonomy" id="6185"/>
    <lineage>
        <taxon>Eukaryota</taxon>
        <taxon>Metazoa</taxon>
        <taxon>Spiralia</taxon>
        <taxon>Lophotrochozoa</taxon>
        <taxon>Platyhelminthes</taxon>
        <taxon>Trematoda</taxon>
        <taxon>Digenea</taxon>
        <taxon>Strigeidida</taxon>
        <taxon>Schistosomatoidea</taxon>
        <taxon>Schistosomatidae</taxon>
        <taxon>Schistosoma</taxon>
    </lineage>
</organism>
<feature type="compositionally biased region" description="Basic and acidic residues" evidence="1">
    <location>
        <begin position="342"/>
        <end position="362"/>
    </location>
</feature>
<dbReference type="AlphaFoldDB" id="A0A095AE02"/>
<sequence>MKIKHFNKQFSLKSINTTGNIDRIEFTSMYSGPPFAMASRQIENGLLDCKELLDSKMFYNITNSINNNCGTTPPTTTTNNNSNNSNNNKGYLSSGSKYECYHPLISSNEEQVYNDNNNLKSLSKRKLLTKQYKTIDVLMKPSTNDELTSIKTSNKSVALIECGNYKLDTIDNVYHEPEYIQMKTKMKSIFDNLLHNRLYPCCKSNMNSNLCANLSDYIHANNRPERLGRYNRPKIIINLLNNQCSMEDIDEIIKIFYIGDEFHLATHENSLYKFKQKRLSTLWSYVMNELQGYIIEDKKRPLFLWIEKLAYLFQHLIDQHIYKKNITNITMTNTTTMTVNSTDDHRSTNVDHSDHKTFRHNKDKDIDHDNLLFKSSNNNNNNDQKKQSIIHGNSSVIYHPIQLNKTRLIQPILTNNEVYSSFISSTMKMIQPNELETTINMSYKTELEQLNDLLQLGNIAFHGLDYSYLLH</sequence>
<feature type="region of interest" description="Disordered" evidence="1">
    <location>
        <begin position="340"/>
        <end position="362"/>
    </location>
</feature>
<evidence type="ECO:0000256" key="1">
    <source>
        <dbReference type="SAM" id="MobiDB-lite"/>
    </source>
</evidence>
<proteinExistence type="predicted"/>
<gene>
    <name evidence="2" type="ORF">MS3_00158</name>
</gene>
<feature type="compositionally biased region" description="Low complexity" evidence="1">
    <location>
        <begin position="69"/>
        <end position="88"/>
    </location>
</feature>
<feature type="region of interest" description="Disordered" evidence="1">
    <location>
        <begin position="69"/>
        <end position="89"/>
    </location>
</feature>
<accession>A0A095AE02</accession>
<evidence type="ECO:0000313" key="2">
    <source>
        <dbReference type="EMBL" id="KGB32046.1"/>
    </source>
</evidence>
<protein>
    <submittedName>
        <fullName evidence="2">Uncharacterized protein</fullName>
    </submittedName>
</protein>